<accession>A0A9X2C054</accession>
<evidence type="ECO:0000256" key="1">
    <source>
        <dbReference type="SAM" id="MobiDB-lite"/>
    </source>
</evidence>
<feature type="non-terminal residue" evidence="2">
    <location>
        <position position="282"/>
    </location>
</feature>
<dbReference type="EMBL" id="JALPRX010000144">
    <property type="protein sequence ID" value="MCK8787785.1"/>
    <property type="molecule type" value="Genomic_DNA"/>
</dbReference>
<gene>
    <name evidence="2" type="ORF">M0638_25855</name>
</gene>
<name>A0A9X2C054_9PROT</name>
<keyword evidence="3" id="KW-1185">Reference proteome</keyword>
<feature type="region of interest" description="Disordered" evidence="1">
    <location>
        <begin position="139"/>
        <end position="176"/>
    </location>
</feature>
<dbReference type="AlphaFoldDB" id="A0A9X2C054"/>
<evidence type="ECO:0000313" key="2">
    <source>
        <dbReference type="EMBL" id="MCK8787785.1"/>
    </source>
</evidence>
<feature type="region of interest" description="Disordered" evidence="1">
    <location>
        <begin position="192"/>
        <end position="216"/>
    </location>
</feature>
<feature type="region of interest" description="Disordered" evidence="1">
    <location>
        <begin position="103"/>
        <end position="124"/>
    </location>
</feature>
<feature type="compositionally biased region" description="Polar residues" evidence="1">
    <location>
        <begin position="196"/>
        <end position="216"/>
    </location>
</feature>
<comment type="caution">
    <text evidence="2">The sequence shown here is derived from an EMBL/GenBank/DDBJ whole genome shotgun (WGS) entry which is preliminary data.</text>
</comment>
<proteinExistence type="predicted"/>
<protein>
    <submittedName>
        <fullName evidence="2">HlyD family efflux transporter periplasmic adaptor subunit</fullName>
    </submittedName>
</protein>
<dbReference type="Proteomes" id="UP001139516">
    <property type="component" value="Unassembled WGS sequence"/>
</dbReference>
<evidence type="ECO:0000313" key="3">
    <source>
        <dbReference type="Proteomes" id="UP001139516"/>
    </source>
</evidence>
<reference evidence="2" key="1">
    <citation type="submission" date="2022-04" db="EMBL/GenBank/DDBJ databases">
        <title>Roseomonas acroporae sp. nov., isolated from coral Acropora digitifera.</title>
        <authorList>
            <person name="Sun H."/>
        </authorList>
    </citation>
    <scope>NUCLEOTIDE SEQUENCE</scope>
    <source>
        <strain evidence="2">NAR14</strain>
    </source>
</reference>
<sequence>MFPGQYVGIGTQVIALVPRPGLYVIANFRETQVARLREGQAAEIRIDSFPGAVLRGRARRVASGPRTARATAASTACAAAASDAGAPASPMPAAPVASQASGAACRPYGQRPSSAASAAKGSGKRRAIECSPAVAPFAAAGMPGTDRHARNNRMSASSNALHRADASPGGVAPAPLTNKMLTMSRMARIRRAGTKPTVTRASAATGPGSSVMTQQRALRTTRESVSAWREQEMFLLQEIMKQVGASLEPDRAIREMLHLLSEVLGLNRGRVVLREPEGEHYA</sequence>
<organism evidence="2 3">
    <name type="scientific">Roseomonas acroporae</name>
    <dbReference type="NCBI Taxonomy" id="2937791"/>
    <lineage>
        <taxon>Bacteria</taxon>
        <taxon>Pseudomonadati</taxon>
        <taxon>Pseudomonadota</taxon>
        <taxon>Alphaproteobacteria</taxon>
        <taxon>Acetobacterales</taxon>
        <taxon>Roseomonadaceae</taxon>
        <taxon>Roseomonas</taxon>
    </lineage>
</organism>
<dbReference type="Gene3D" id="2.40.30.170">
    <property type="match status" value="1"/>
</dbReference>